<evidence type="ECO:0000256" key="7">
    <source>
        <dbReference type="ARBA" id="ARBA00023136"/>
    </source>
</evidence>
<gene>
    <name evidence="10" type="ORF">PPL_03822</name>
</gene>
<organism evidence="10 11">
    <name type="scientific">Heterostelium pallidum (strain ATCC 26659 / Pp 5 / PN500)</name>
    <name type="common">Cellular slime mold</name>
    <name type="synonym">Polysphondylium pallidum</name>
    <dbReference type="NCBI Taxonomy" id="670386"/>
    <lineage>
        <taxon>Eukaryota</taxon>
        <taxon>Amoebozoa</taxon>
        <taxon>Evosea</taxon>
        <taxon>Eumycetozoa</taxon>
        <taxon>Dictyostelia</taxon>
        <taxon>Acytosteliales</taxon>
        <taxon>Acytosteliaceae</taxon>
        <taxon>Heterostelium</taxon>
    </lineage>
</organism>
<protein>
    <recommendedName>
        <fullName evidence="12">Mannosyltransferase</fullName>
    </recommendedName>
</protein>
<dbReference type="GeneID" id="31359309"/>
<evidence type="ECO:0000256" key="3">
    <source>
        <dbReference type="ARBA" id="ARBA00022679"/>
    </source>
</evidence>
<dbReference type="Proteomes" id="UP000001396">
    <property type="component" value="Unassembled WGS sequence"/>
</dbReference>
<feature type="compositionally biased region" description="Low complexity" evidence="8">
    <location>
        <begin position="1"/>
        <end position="16"/>
    </location>
</feature>
<dbReference type="InParanoid" id="D3B6R7"/>
<feature type="compositionally biased region" description="Low complexity" evidence="8">
    <location>
        <begin position="27"/>
        <end position="44"/>
    </location>
</feature>
<feature type="region of interest" description="Disordered" evidence="8">
    <location>
        <begin position="1"/>
        <end position="58"/>
    </location>
</feature>
<dbReference type="GO" id="GO:0016757">
    <property type="term" value="F:glycosyltransferase activity"/>
    <property type="evidence" value="ECO:0007669"/>
    <property type="project" value="UniProtKB-KW"/>
</dbReference>
<evidence type="ECO:0000256" key="6">
    <source>
        <dbReference type="ARBA" id="ARBA00022989"/>
    </source>
</evidence>
<proteinExistence type="predicted"/>
<evidence type="ECO:0000313" key="11">
    <source>
        <dbReference type="Proteomes" id="UP000001396"/>
    </source>
</evidence>
<keyword evidence="11" id="KW-1185">Reference proteome</keyword>
<accession>D3B6R7</accession>
<sequence>MESHRSSNNNNNNNNSGAIVTNRNKYNGSNNSNNSSGNSSNNSNVGKSKQQQDQDKQDQLQQQQLALYKFSELPASYFICLIIRFLVGISSTGYIHPDEYFQSPEITSTSLFHIKTLIPWEFDPLNPCRSIIIPINCKWLYIIDIPKVFRSVFLIFIGLLYDSDM</sequence>
<evidence type="ECO:0008006" key="12">
    <source>
        <dbReference type="Google" id="ProtNLM"/>
    </source>
</evidence>
<evidence type="ECO:0000256" key="2">
    <source>
        <dbReference type="ARBA" id="ARBA00022676"/>
    </source>
</evidence>
<keyword evidence="6 9" id="KW-1133">Transmembrane helix</keyword>
<evidence type="ECO:0000256" key="8">
    <source>
        <dbReference type="SAM" id="MobiDB-lite"/>
    </source>
</evidence>
<keyword evidence="3" id="KW-0808">Transferase</keyword>
<keyword evidence="5" id="KW-0256">Endoplasmic reticulum</keyword>
<reference evidence="10 11" key="1">
    <citation type="journal article" date="2011" name="Genome Res.">
        <title>Phylogeny-wide analysis of social amoeba genomes highlights ancient origins for complex intercellular communication.</title>
        <authorList>
            <person name="Heidel A.J."/>
            <person name="Lawal H.M."/>
            <person name="Felder M."/>
            <person name="Schilde C."/>
            <person name="Helps N.R."/>
            <person name="Tunggal B."/>
            <person name="Rivero F."/>
            <person name="John U."/>
            <person name="Schleicher M."/>
            <person name="Eichinger L."/>
            <person name="Platzer M."/>
            <person name="Noegel A.A."/>
            <person name="Schaap P."/>
            <person name="Gloeckner G."/>
        </authorList>
    </citation>
    <scope>NUCLEOTIDE SEQUENCE [LARGE SCALE GENOMIC DNA]</scope>
    <source>
        <strain evidence="11">ATCC 26659 / Pp 5 / PN500</strain>
    </source>
</reference>
<feature type="transmembrane region" description="Helical" evidence="9">
    <location>
        <begin position="139"/>
        <end position="161"/>
    </location>
</feature>
<dbReference type="GO" id="GO:0005789">
    <property type="term" value="C:endoplasmic reticulum membrane"/>
    <property type="evidence" value="ECO:0007669"/>
    <property type="project" value="UniProtKB-SubCell"/>
</dbReference>
<evidence type="ECO:0000256" key="5">
    <source>
        <dbReference type="ARBA" id="ARBA00022824"/>
    </source>
</evidence>
<dbReference type="RefSeq" id="XP_020435154.1">
    <property type="nucleotide sequence ID" value="XM_020574740.1"/>
</dbReference>
<dbReference type="STRING" id="670386.D3B6R7"/>
<keyword evidence="4 9" id="KW-0812">Transmembrane</keyword>
<keyword evidence="2" id="KW-0328">Glycosyltransferase</keyword>
<feature type="compositionally biased region" description="Polar residues" evidence="8">
    <location>
        <begin position="17"/>
        <end position="26"/>
    </location>
</feature>
<dbReference type="Pfam" id="PF03901">
    <property type="entry name" value="Glyco_transf_22"/>
    <property type="match status" value="1"/>
</dbReference>
<evidence type="ECO:0000256" key="9">
    <source>
        <dbReference type="SAM" id="Phobius"/>
    </source>
</evidence>
<name>D3B6R7_HETP5</name>
<evidence type="ECO:0000313" key="10">
    <source>
        <dbReference type="EMBL" id="EFA83037.1"/>
    </source>
</evidence>
<keyword evidence="7 9" id="KW-0472">Membrane</keyword>
<evidence type="ECO:0000256" key="4">
    <source>
        <dbReference type="ARBA" id="ARBA00022692"/>
    </source>
</evidence>
<evidence type="ECO:0000256" key="1">
    <source>
        <dbReference type="ARBA" id="ARBA00004477"/>
    </source>
</evidence>
<comment type="subcellular location">
    <subcellularLocation>
        <location evidence="1">Endoplasmic reticulum membrane</location>
        <topology evidence="1">Multi-pass membrane protein</topology>
    </subcellularLocation>
</comment>
<dbReference type="AlphaFoldDB" id="D3B6R7"/>
<dbReference type="EMBL" id="ADBJ01000017">
    <property type="protein sequence ID" value="EFA83037.1"/>
    <property type="molecule type" value="Genomic_DNA"/>
</dbReference>
<dbReference type="InterPro" id="IPR005599">
    <property type="entry name" value="GPI_mannosylTrfase"/>
</dbReference>
<comment type="caution">
    <text evidence="10">The sequence shown here is derived from an EMBL/GenBank/DDBJ whole genome shotgun (WGS) entry which is preliminary data.</text>
</comment>